<gene>
    <name evidence="5" type="ORF">B0T25DRAFT_290195</name>
</gene>
<dbReference type="PANTHER" id="PTHR47706">
    <property type="entry name" value="NMRA-LIKE FAMILY PROTEIN"/>
    <property type="match status" value="1"/>
</dbReference>
<evidence type="ECO:0000256" key="3">
    <source>
        <dbReference type="ARBA" id="ARBA00023002"/>
    </source>
</evidence>
<dbReference type="Proteomes" id="UP001275084">
    <property type="component" value="Unassembled WGS sequence"/>
</dbReference>
<sequence>MVRIAIAGGSGEVAREVIDALVASKKHEIIILSRNGPGLSNPHNLEWRQVDYEAIGSLTQALDDIHTVLSFVQLLRDPENKAQKNLIDAAIRAGVTRFAPSEWGSRAAGSTMPWWAGKDDVKVYLKQVNANAKVLEYTLFQPGLFLNYLATPHKTSDHLTPLNTFVDFHSRRAIVVDEYDAIMTFTTVQDMAAVVAKAVGFEGPWPEVGGIRGSRVTVSQLVEIGKRVRGGPFSLDTVKLEDLEAGRLTATWTLEAQHHSVSGDEAEKLLKAVLVGTLLSSAKGYWDVSDEWNQLLPDHQFAKIDQFLEKAWTGKP</sequence>
<keyword evidence="6" id="KW-1185">Reference proteome</keyword>
<feature type="domain" description="NmrA-like" evidence="4">
    <location>
        <begin position="3"/>
        <end position="239"/>
    </location>
</feature>
<dbReference type="SUPFAM" id="SSF51735">
    <property type="entry name" value="NAD(P)-binding Rossmann-fold domains"/>
    <property type="match status" value="1"/>
</dbReference>
<name>A0AAJ0HCM6_9PEZI</name>
<evidence type="ECO:0000313" key="5">
    <source>
        <dbReference type="EMBL" id="KAK3346890.1"/>
    </source>
</evidence>
<proteinExistence type="inferred from homology"/>
<evidence type="ECO:0000259" key="4">
    <source>
        <dbReference type="Pfam" id="PF05368"/>
    </source>
</evidence>
<dbReference type="Pfam" id="PF05368">
    <property type="entry name" value="NmrA"/>
    <property type="match status" value="1"/>
</dbReference>
<organism evidence="5 6">
    <name type="scientific">Lasiosphaeria hispida</name>
    <dbReference type="NCBI Taxonomy" id="260671"/>
    <lineage>
        <taxon>Eukaryota</taxon>
        <taxon>Fungi</taxon>
        <taxon>Dikarya</taxon>
        <taxon>Ascomycota</taxon>
        <taxon>Pezizomycotina</taxon>
        <taxon>Sordariomycetes</taxon>
        <taxon>Sordariomycetidae</taxon>
        <taxon>Sordariales</taxon>
        <taxon>Lasiosphaeriaceae</taxon>
        <taxon>Lasiosphaeria</taxon>
    </lineage>
</organism>
<keyword evidence="3" id="KW-0560">Oxidoreductase</keyword>
<accession>A0AAJ0HCM6</accession>
<dbReference type="InterPro" id="IPR008030">
    <property type="entry name" value="NmrA-like"/>
</dbReference>
<dbReference type="PANTHER" id="PTHR47706:SF4">
    <property type="entry name" value="NMRA-LIKE DOMAIN-CONTAINING PROTEIN"/>
    <property type="match status" value="1"/>
</dbReference>
<dbReference type="GO" id="GO:0016491">
    <property type="term" value="F:oxidoreductase activity"/>
    <property type="evidence" value="ECO:0007669"/>
    <property type="project" value="UniProtKB-KW"/>
</dbReference>
<dbReference type="InterPro" id="IPR051609">
    <property type="entry name" value="NmrA/Isoflavone_reductase-like"/>
</dbReference>
<protein>
    <recommendedName>
        <fullName evidence="4">NmrA-like domain-containing protein</fullName>
    </recommendedName>
</protein>
<keyword evidence="2" id="KW-0521">NADP</keyword>
<evidence type="ECO:0000256" key="2">
    <source>
        <dbReference type="ARBA" id="ARBA00022857"/>
    </source>
</evidence>
<comment type="caution">
    <text evidence="5">The sequence shown here is derived from an EMBL/GenBank/DDBJ whole genome shotgun (WGS) entry which is preliminary data.</text>
</comment>
<comment type="similarity">
    <text evidence="1">Belongs to the NmrA-type oxidoreductase family. Isoflavone reductase subfamily.</text>
</comment>
<dbReference type="EMBL" id="JAUIQD010000006">
    <property type="protein sequence ID" value="KAK3346890.1"/>
    <property type="molecule type" value="Genomic_DNA"/>
</dbReference>
<reference evidence="5" key="2">
    <citation type="submission" date="2023-06" db="EMBL/GenBank/DDBJ databases">
        <authorList>
            <consortium name="Lawrence Berkeley National Laboratory"/>
            <person name="Haridas S."/>
            <person name="Hensen N."/>
            <person name="Bonometti L."/>
            <person name="Westerberg I."/>
            <person name="Brannstrom I.O."/>
            <person name="Guillou S."/>
            <person name="Cros-Aarteil S."/>
            <person name="Calhoun S."/>
            <person name="Kuo A."/>
            <person name="Mondo S."/>
            <person name="Pangilinan J."/>
            <person name="Riley R."/>
            <person name="Labutti K."/>
            <person name="Andreopoulos B."/>
            <person name="Lipzen A."/>
            <person name="Chen C."/>
            <person name="Yanf M."/>
            <person name="Daum C."/>
            <person name="Ng V."/>
            <person name="Clum A."/>
            <person name="Steindorff A."/>
            <person name="Ohm R."/>
            <person name="Martin F."/>
            <person name="Silar P."/>
            <person name="Natvig D."/>
            <person name="Lalanne C."/>
            <person name="Gautier V."/>
            <person name="Ament-Velasquez S.L."/>
            <person name="Kruys A."/>
            <person name="Hutchinson M.I."/>
            <person name="Powell A.J."/>
            <person name="Barry K."/>
            <person name="Miller A.N."/>
            <person name="Grigoriev I.V."/>
            <person name="Debuchy R."/>
            <person name="Gladieux P."/>
            <person name="Thoren M.H."/>
            <person name="Johannesson H."/>
        </authorList>
    </citation>
    <scope>NUCLEOTIDE SEQUENCE</scope>
    <source>
        <strain evidence="5">CBS 955.72</strain>
    </source>
</reference>
<dbReference type="Gene3D" id="3.40.50.720">
    <property type="entry name" value="NAD(P)-binding Rossmann-like Domain"/>
    <property type="match status" value="1"/>
</dbReference>
<evidence type="ECO:0000313" key="6">
    <source>
        <dbReference type="Proteomes" id="UP001275084"/>
    </source>
</evidence>
<dbReference type="InterPro" id="IPR036291">
    <property type="entry name" value="NAD(P)-bd_dom_sf"/>
</dbReference>
<dbReference type="AlphaFoldDB" id="A0AAJ0HCM6"/>
<evidence type="ECO:0000256" key="1">
    <source>
        <dbReference type="ARBA" id="ARBA00005725"/>
    </source>
</evidence>
<reference evidence="5" key="1">
    <citation type="journal article" date="2023" name="Mol. Phylogenet. Evol.">
        <title>Genome-scale phylogeny and comparative genomics of the fungal order Sordariales.</title>
        <authorList>
            <person name="Hensen N."/>
            <person name="Bonometti L."/>
            <person name="Westerberg I."/>
            <person name="Brannstrom I.O."/>
            <person name="Guillou S."/>
            <person name="Cros-Aarteil S."/>
            <person name="Calhoun S."/>
            <person name="Haridas S."/>
            <person name="Kuo A."/>
            <person name="Mondo S."/>
            <person name="Pangilinan J."/>
            <person name="Riley R."/>
            <person name="LaButti K."/>
            <person name="Andreopoulos B."/>
            <person name="Lipzen A."/>
            <person name="Chen C."/>
            <person name="Yan M."/>
            <person name="Daum C."/>
            <person name="Ng V."/>
            <person name="Clum A."/>
            <person name="Steindorff A."/>
            <person name="Ohm R.A."/>
            <person name="Martin F."/>
            <person name="Silar P."/>
            <person name="Natvig D.O."/>
            <person name="Lalanne C."/>
            <person name="Gautier V."/>
            <person name="Ament-Velasquez S.L."/>
            <person name="Kruys A."/>
            <person name="Hutchinson M.I."/>
            <person name="Powell A.J."/>
            <person name="Barry K."/>
            <person name="Miller A.N."/>
            <person name="Grigoriev I.V."/>
            <person name="Debuchy R."/>
            <person name="Gladieux P."/>
            <person name="Hiltunen Thoren M."/>
            <person name="Johannesson H."/>
        </authorList>
    </citation>
    <scope>NUCLEOTIDE SEQUENCE</scope>
    <source>
        <strain evidence="5">CBS 955.72</strain>
    </source>
</reference>